<evidence type="ECO:0000313" key="2">
    <source>
        <dbReference type="Proteomes" id="UP000192902"/>
    </source>
</evidence>
<name>A0A1W6BW12_9BACT</name>
<dbReference type="AlphaFoldDB" id="A0A1W6BW12"/>
<sequence length="190" mass="22321">MRRDEFIFEDKIYIESFLNSIEFGVLAIPDKDCAYAVPISFCFHQNELYFHGAKSGRKYQLLKNEPRVSFNASKPYSYIPSSFLNHTMIPTQFFFSVYIEGKFEVITENQKKKQMLEFLVKKYENQNFILKEGQENGVFTGIIKAQTLSAKAKFGQNLDDEKIKILIKDLKNRGNELDFQTIKWIEKLRV</sequence>
<gene>
    <name evidence="1" type="ORF">CCUN_0685</name>
</gene>
<dbReference type="STRING" id="1121267.CCUN_0685"/>
<protein>
    <submittedName>
        <fullName evidence="1">FMN-containing flavoprotein, pyridoxamine 5'-phosphate oxidase superfamily</fullName>
    </submittedName>
</protein>
<dbReference type="EMBL" id="CP020867">
    <property type="protein sequence ID" value="ARJ56306.1"/>
    <property type="molecule type" value="Genomic_DNA"/>
</dbReference>
<dbReference type="OrthoDB" id="9794935at2"/>
<dbReference type="PANTHER" id="PTHR34071:SF2">
    <property type="entry name" value="FLAVIN-NUCLEOTIDE-BINDING PROTEIN"/>
    <property type="match status" value="1"/>
</dbReference>
<dbReference type="SUPFAM" id="SSF50475">
    <property type="entry name" value="FMN-binding split barrel"/>
    <property type="match status" value="1"/>
</dbReference>
<organism evidence="1 2">
    <name type="scientific">Campylobacter cuniculorum DSM 23162 = LMG 24588</name>
    <dbReference type="NCBI Taxonomy" id="1121267"/>
    <lineage>
        <taxon>Bacteria</taxon>
        <taxon>Pseudomonadati</taxon>
        <taxon>Campylobacterota</taxon>
        <taxon>Epsilonproteobacteria</taxon>
        <taxon>Campylobacterales</taxon>
        <taxon>Campylobacteraceae</taxon>
        <taxon>Campylobacter</taxon>
    </lineage>
</organism>
<dbReference type="RefSeq" id="WP_027306239.1">
    <property type="nucleotide sequence ID" value="NZ_CP020867.1"/>
</dbReference>
<reference evidence="1 2" key="1">
    <citation type="submission" date="2017-04" db="EMBL/GenBank/DDBJ databases">
        <title>Complete genome sequence of the Campylobacter cuniculorum type strain LMG24588.</title>
        <authorList>
            <person name="Miller W.G."/>
            <person name="Yee E."/>
            <person name="Revez J."/>
            <person name="Bono J.L."/>
            <person name="Rossi M."/>
        </authorList>
    </citation>
    <scope>NUCLEOTIDE SEQUENCE [LARGE SCALE GENOMIC DNA]</scope>
    <source>
        <strain evidence="1 2">LMG 24588</strain>
    </source>
</reference>
<dbReference type="KEGG" id="ccun:CCUN_0685"/>
<dbReference type="eggNOG" id="COG3467">
    <property type="taxonomic scope" value="Bacteria"/>
</dbReference>
<dbReference type="InterPro" id="IPR012349">
    <property type="entry name" value="Split_barrel_FMN-bd"/>
</dbReference>
<dbReference type="Pfam" id="PF12900">
    <property type="entry name" value="Pyridox_ox_2"/>
    <property type="match status" value="1"/>
</dbReference>
<dbReference type="InterPro" id="IPR024747">
    <property type="entry name" value="Pyridox_Oxase-rel"/>
</dbReference>
<evidence type="ECO:0000313" key="1">
    <source>
        <dbReference type="EMBL" id="ARJ56306.1"/>
    </source>
</evidence>
<dbReference type="Gene3D" id="2.30.110.10">
    <property type="entry name" value="Electron Transport, Fmn-binding Protein, Chain A"/>
    <property type="match status" value="1"/>
</dbReference>
<dbReference type="PANTHER" id="PTHR34071">
    <property type="entry name" value="5-NITROIMIDAZOLE ANTIBIOTICS RESISTANCE PROTEIN, NIMA-FAMILY-RELATED PROTEIN-RELATED"/>
    <property type="match status" value="1"/>
</dbReference>
<accession>A0A1W6BW12</accession>
<proteinExistence type="predicted"/>
<dbReference type="Proteomes" id="UP000192902">
    <property type="component" value="Chromosome"/>
</dbReference>